<keyword evidence="4" id="KW-1185">Reference proteome</keyword>
<dbReference type="InterPro" id="IPR000073">
    <property type="entry name" value="AB_hydrolase_1"/>
</dbReference>
<reference evidence="3 4" key="1">
    <citation type="submission" date="2015-03" db="EMBL/GenBank/DDBJ databases">
        <title>Genome assembly of Sandaracinus amylolyticus DSM 53668.</title>
        <authorList>
            <person name="Sharma G."/>
            <person name="Subramanian S."/>
        </authorList>
    </citation>
    <scope>NUCLEOTIDE SEQUENCE [LARGE SCALE GENOMIC DNA]</scope>
    <source>
        <strain evidence="3 4">DSM 53668</strain>
    </source>
</reference>
<dbReference type="PANTHER" id="PTHR43798">
    <property type="entry name" value="MONOACYLGLYCEROL LIPASE"/>
    <property type="match status" value="1"/>
</dbReference>
<dbReference type="Gene3D" id="3.40.50.1820">
    <property type="entry name" value="alpha/beta hydrolase"/>
    <property type="match status" value="1"/>
</dbReference>
<dbReference type="KEGG" id="samy:DB32_008038"/>
<keyword evidence="3" id="KW-0808">Transferase</keyword>
<dbReference type="EMBL" id="CP011125">
    <property type="protein sequence ID" value="AKF10889.1"/>
    <property type="molecule type" value="Genomic_DNA"/>
</dbReference>
<sequence length="249" mass="27904">MTTKHARVNGLEMRYEDRGEGPPLLLLHGFTGAAVDWGHALELDALAARWRVIVPDLRGHGGTRNDVWPLTHRRCAEDLLALLDAIGVGTFRAIGLSFGGNVMLHAATMQPERVEAMVIVSATPRFPDQARPILRAFATAPRSEEEWRVMRERHEHDDDRIRALWRTPADFAESHDDLCFTREALARIAARTLIVQGDRDPLYPVSLSVEMLEAIPRAALWIRPEAGHGAIFGEDRPEFEARALAFLAR</sequence>
<dbReference type="GO" id="GO:0016746">
    <property type="term" value="F:acyltransferase activity"/>
    <property type="evidence" value="ECO:0007669"/>
    <property type="project" value="UniProtKB-KW"/>
</dbReference>
<gene>
    <name evidence="3" type="ORF">DB32_008038</name>
</gene>
<dbReference type="Proteomes" id="UP000034883">
    <property type="component" value="Chromosome"/>
</dbReference>
<dbReference type="RefSeq" id="WP_053237810.1">
    <property type="nucleotide sequence ID" value="NZ_CP011125.1"/>
</dbReference>
<accession>A0A0F6SHR2</accession>
<keyword evidence="3" id="KW-0012">Acyltransferase</keyword>
<evidence type="ECO:0000259" key="2">
    <source>
        <dbReference type="Pfam" id="PF12697"/>
    </source>
</evidence>
<evidence type="ECO:0000313" key="3">
    <source>
        <dbReference type="EMBL" id="AKF10889.1"/>
    </source>
</evidence>
<dbReference type="AlphaFoldDB" id="A0A0F6SHR2"/>
<dbReference type="PRINTS" id="PR00412">
    <property type="entry name" value="EPOXHYDRLASE"/>
</dbReference>
<dbReference type="OrthoDB" id="9785408at2"/>
<dbReference type="InterPro" id="IPR000639">
    <property type="entry name" value="Epox_hydrolase-like"/>
</dbReference>
<dbReference type="InterPro" id="IPR050266">
    <property type="entry name" value="AB_hydrolase_sf"/>
</dbReference>
<evidence type="ECO:0000256" key="1">
    <source>
        <dbReference type="ARBA" id="ARBA00022801"/>
    </source>
</evidence>
<organism evidence="3 4">
    <name type="scientific">Sandaracinus amylolyticus</name>
    <dbReference type="NCBI Taxonomy" id="927083"/>
    <lineage>
        <taxon>Bacteria</taxon>
        <taxon>Pseudomonadati</taxon>
        <taxon>Myxococcota</taxon>
        <taxon>Polyangia</taxon>
        <taxon>Polyangiales</taxon>
        <taxon>Sandaracinaceae</taxon>
        <taxon>Sandaracinus</taxon>
    </lineage>
</organism>
<dbReference type="PRINTS" id="PR00111">
    <property type="entry name" value="ABHYDROLASE"/>
</dbReference>
<keyword evidence="1 3" id="KW-0378">Hydrolase</keyword>
<protein>
    <submittedName>
        <fullName evidence="3">Putative hydrolase/acyltransferase</fullName>
    </submittedName>
</protein>
<dbReference type="GO" id="GO:0016020">
    <property type="term" value="C:membrane"/>
    <property type="evidence" value="ECO:0007669"/>
    <property type="project" value="TreeGrafter"/>
</dbReference>
<proteinExistence type="predicted"/>
<dbReference type="STRING" id="927083.DB32_008038"/>
<dbReference type="PANTHER" id="PTHR43798:SF31">
    <property type="entry name" value="AB HYDROLASE SUPERFAMILY PROTEIN YCLE"/>
    <property type="match status" value="1"/>
</dbReference>
<evidence type="ECO:0000313" key="4">
    <source>
        <dbReference type="Proteomes" id="UP000034883"/>
    </source>
</evidence>
<dbReference type="Pfam" id="PF12697">
    <property type="entry name" value="Abhydrolase_6"/>
    <property type="match status" value="1"/>
</dbReference>
<feature type="domain" description="AB hydrolase-1" evidence="2">
    <location>
        <begin position="24"/>
        <end position="239"/>
    </location>
</feature>
<dbReference type="SUPFAM" id="SSF53474">
    <property type="entry name" value="alpha/beta-Hydrolases"/>
    <property type="match status" value="1"/>
</dbReference>
<dbReference type="GO" id="GO:0016787">
    <property type="term" value="F:hydrolase activity"/>
    <property type="evidence" value="ECO:0007669"/>
    <property type="project" value="UniProtKB-KW"/>
</dbReference>
<name>A0A0F6SHR2_9BACT</name>
<dbReference type="InterPro" id="IPR029058">
    <property type="entry name" value="AB_hydrolase_fold"/>
</dbReference>